<feature type="domain" description="GH10" evidence="10">
    <location>
        <begin position="57"/>
        <end position="355"/>
    </location>
</feature>
<keyword evidence="8 9" id="KW-0624">Polysaccharide degradation</keyword>
<evidence type="ECO:0000256" key="8">
    <source>
        <dbReference type="ARBA" id="ARBA00023326"/>
    </source>
</evidence>
<evidence type="ECO:0000256" key="9">
    <source>
        <dbReference type="RuleBase" id="RU361174"/>
    </source>
</evidence>
<dbReference type="PRINTS" id="PR00134">
    <property type="entry name" value="GLHYDRLASE10"/>
</dbReference>
<dbReference type="Pfam" id="PF00331">
    <property type="entry name" value="Glyco_hydro_10"/>
    <property type="match status" value="1"/>
</dbReference>
<dbReference type="SUPFAM" id="SSF51445">
    <property type="entry name" value="(Trans)glycosidases"/>
    <property type="match status" value="1"/>
</dbReference>
<dbReference type="InterPro" id="IPR017853">
    <property type="entry name" value="GH"/>
</dbReference>
<keyword evidence="5 9" id="KW-0378">Hydrolase</keyword>
<dbReference type="InterPro" id="IPR001000">
    <property type="entry name" value="GH10_dom"/>
</dbReference>
<reference evidence="11 12" key="1">
    <citation type="submission" date="2019-03" db="EMBL/GenBank/DDBJ databases">
        <title>Sequencing the genomes of 1000 actinobacteria strains.</title>
        <authorList>
            <person name="Klenk H.-P."/>
        </authorList>
    </citation>
    <scope>NUCLEOTIDE SEQUENCE [LARGE SCALE GENOMIC DNA]</scope>
    <source>
        <strain evidence="11 12">DSM 43805</strain>
    </source>
</reference>
<dbReference type="SMART" id="SM00633">
    <property type="entry name" value="Glyco_10"/>
    <property type="match status" value="1"/>
</dbReference>
<dbReference type="AlphaFoldDB" id="A0A4R6JBR2"/>
<comment type="caution">
    <text evidence="11">The sequence shown here is derived from an EMBL/GenBank/DDBJ whole genome shotgun (WGS) entry which is preliminary data.</text>
</comment>
<evidence type="ECO:0000256" key="1">
    <source>
        <dbReference type="ARBA" id="ARBA00000681"/>
    </source>
</evidence>
<evidence type="ECO:0000256" key="5">
    <source>
        <dbReference type="ARBA" id="ARBA00022801"/>
    </source>
</evidence>
<dbReference type="EMBL" id="SNWR01000002">
    <property type="protein sequence ID" value="TDO33174.1"/>
    <property type="molecule type" value="Genomic_DNA"/>
</dbReference>
<keyword evidence="12" id="KW-1185">Reference proteome</keyword>
<accession>A0A4R6JBR2</accession>
<keyword evidence="3 11" id="KW-0858">Xylan degradation</keyword>
<dbReference type="EC" id="3.2.1.8" evidence="9"/>
<organism evidence="11 12">
    <name type="scientific">Paractinoplanes brasiliensis</name>
    <dbReference type="NCBI Taxonomy" id="52695"/>
    <lineage>
        <taxon>Bacteria</taxon>
        <taxon>Bacillati</taxon>
        <taxon>Actinomycetota</taxon>
        <taxon>Actinomycetes</taxon>
        <taxon>Micromonosporales</taxon>
        <taxon>Micromonosporaceae</taxon>
        <taxon>Paractinoplanes</taxon>
    </lineage>
</organism>
<evidence type="ECO:0000313" key="11">
    <source>
        <dbReference type="EMBL" id="TDO33174.1"/>
    </source>
</evidence>
<evidence type="ECO:0000259" key="10">
    <source>
        <dbReference type="PROSITE" id="PS51760"/>
    </source>
</evidence>
<dbReference type="PROSITE" id="PS51760">
    <property type="entry name" value="GH10_2"/>
    <property type="match status" value="1"/>
</dbReference>
<dbReference type="InterPro" id="IPR044846">
    <property type="entry name" value="GH10"/>
</dbReference>
<proteinExistence type="inferred from homology"/>
<evidence type="ECO:0000256" key="4">
    <source>
        <dbReference type="ARBA" id="ARBA00022729"/>
    </source>
</evidence>
<comment type="similarity">
    <text evidence="2 9">Belongs to the glycosyl hydrolase 10 (cellulase F) family.</text>
</comment>
<keyword evidence="7 9" id="KW-0326">Glycosidase</keyword>
<evidence type="ECO:0000256" key="2">
    <source>
        <dbReference type="ARBA" id="ARBA00007495"/>
    </source>
</evidence>
<comment type="catalytic activity">
    <reaction evidence="1 9">
        <text>Endohydrolysis of (1-&gt;4)-beta-D-xylosidic linkages in xylans.</text>
        <dbReference type="EC" id="3.2.1.8"/>
    </reaction>
</comment>
<keyword evidence="6 9" id="KW-0119">Carbohydrate metabolism</keyword>
<evidence type="ECO:0000313" key="12">
    <source>
        <dbReference type="Proteomes" id="UP000294901"/>
    </source>
</evidence>
<keyword evidence="4" id="KW-0732">Signal</keyword>
<dbReference type="Gene3D" id="3.20.20.80">
    <property type="entry name" value="Glycosidases"/>
    <property type="match status" value="1"/>
</dbReference>
<name>A0A4R6JBR2_9ACTN</name>
<evidence type="ECO:0000256" key="7">
    <source>
        <dbReference type="ARBA" id="ARBA00023295"/>
    </source>
</evidence>
<dbReference type="PANTHER" id="PTHR31490">
    <property type="entry name" value="GLYCOSYL HYDROLASE"/>
    <property type="match status" value="1"/>
</dbReference>
<evidence type="ECO:0000256" key="6">
    <source>
        <dbReference type="ARBA" id="ARBA00023277"/>
    </source>
</evidence>
<gene>
    <name evidence="11" type="ORF">C8E87_8661</name>
</gene>
<dbReference type="RefSeq" id="WP_239080717.1">
    <property type="nucleotide sequence ID" value="NZ_BOMD01000117.1"/>
</dbReference>
<sequence length="411" mass="45811">MTTTPFDHRLAQVTFTLIDADGRPLPDHDVVVEQRSHAFGFGTIGFDFVPPGDEPGAQEIPRTADLWLDVFNTATLPFYWGLFEPQRGRPRTRQLRQAAQWFTEHGCRVKGHPLVWHTLTADWLRDLPTDEVETAVRERIRREVTGFADVIQAWDVVNEAVIMPKFVNEPHRNAITRLAAERGRIATVQFAFAEARAAGPTATLLLNDFDMSEAYERLIEGVLGAGVQVDAIGLQSHMHQGYWGEERTLATVDRFARFGLPIHMTETTLVSGDLMPPHIEDLNDYQVPSWPTTAEGEQRQAGEMVRHYRALLSHPSVQAVTYWGWLDEGAWLGAPSGFIRTDGTPKPAYEALRNLVKGECWLAPTSLRTDPYGRLEVRGFPGDYQLSSAAGATSFTVGASASDVHLRLEGA</sequence>
<dbReference type="Proteomes" id="UP000294901">
    <property type="component" value="Unassembled WGS sequence"/>
</dbReference>
<dbReference type="GO" id="GO:0045493">
    <property type="term" value="P:xylan catabolic process"/>
    <property type="evidence" value="ECO:0007669"/>
    <property type="project" value="UniProtKB-KW"/>
</dbReference>
<dbReference type="GO" id="GO:0031176">
    <property type="term" value="F:endo-1,4-beta-xylanase activity"/>
    <property type="evidence" value="ECO:0007669"/>
    <property type="project" value="UniProtKB-EC"/>
</dbReference>
<evidence type="ECO:0000256" key="3">
    <source>
        <dbReference type="ARBA" id="ARBA00022651"/>
    </source>
</evidence>
<protein>
    <recommendedName>
        <fullName evidence="9">Beta-xylanase</fullName>
        <ecNumber evidence="9">3.2.1.8</ecNumber>
    </recommendedName>
</protein>
<dbReference type="PANTHER" id="PTHR31490:SF88">
    <property type="entry name" value="BETA-XYLANASE"/>
    <property type="match status" value="1"/>
</dbReference>